<feature type="transmembrane region" description="Helical" evidence="1">
    <location>
        <begin position="97"/>
        <end position="114"/>
    </location>
</feature>
<keyword evidence="1" id="KW-1133">Transmembrane helix</keyword>
<dbReference type="Proteomes" id="UP001175226">
    <property type="component" value="Unassembled WGS sequence"/>
</dbReference>
<dbReference type="AlphaFoldDB" id="A0AA39J494"/>
<sequence length="604" mass="67309">MQTQKIIAPVDYGCSLKFQVLDFLKYVADPQHNFFETGQHRASHEESIKILMDGLILPCLQADSKDLDSVRNIWDTANAKKVLQSFSIHLYGNRKPIIVSDIFSAIGFLVTVLVNTNTLRGIIDKIVIYMALCQITSIVLGFGKSGRRTPATIQVTWVRPSVPSVLPSYAEVVTKGSRAFKPPVLAEFKLVLGCSIAVRPGVGPGLIQTRSKSDIARSRKEQLKDTWPNCQLLRRPSIIAQETAGDNTQDWGHCAETLPMIVLSSELNEKRHMRAVAIHRLHKNKFKRLWSLCADRTLTFDQIKASLEESESLRAMCANCTALRDELNELLVDCVVEKSVMEDNIIIRRRRLALNADDNLDFAITGRFGKLPLILAPEGAVNTIKSQYRKQNRSLLLTISRDDQGPRRILISDGDVYLSIRNNFGTLRASSSRTEVTTDSSSQPTTGWTMYNASKTVVTAHRIKAQFIFSFNQTPGQAALQRATPALYGVTAWRLLRSRSAETEGTREANHAAHFCSTALKAREFRGSDNLRSCPLGASFGGTILPSTGKVIGQGMGSSGDVRQNFHRCFCSTIFSVLHIRDHCINRQRENLVKIGMLPNEPRQ</sequence>
<proteinExistence type="predicted"/>
<feature type="transmembrane region" description="Helical" evidence="1">
    <location>
        <begin position="126"/>
        <end position="143"/>
    </location>
</feature>
<reference evidence="2" key="1">
    <citation type="submission" date="2023-06" db="EMBL/GenBank/DDBJ databases">
        <authorList>
            <consortium name="Lawrence Berkeley National Laboratory"/>
            <person name="Ahrendt S."/>
            <person name="Sahu N."/>
            <person name="Indic B."/>
            <person name="Wong-Bajracharya J."/>
            <person name="Merenyi Z."/>
            <person name="Ke H.-M."/>
            <person name="Monk M."/>
            <person name="Kocsube S."/>
            <person name="Drula E."/>
            <person name="Lipzen A."/>
            <person name="Balint B."/>
            <person name="Henrissat B."/>
            <person name="Andreopoulos B."/>
            <person name="Martin F.M."/>
            <person name="Harder C.B."/>
            <person name="Rigling D."/>
            <person name="Ford K.L."/>
            <person name="Foster G.D."/>
            <person name="Pangilinan J."/>
            <person name="Papanicolaou A."/>
            <person name="Barry K."/>
            <person name="LaButti K."/>
            <person name="Viragh M."/>
            <person name="Koriabine M."/>
            <person name="Yan M."/>
            <person name="Riley R."/>
            <person name="Champramary S."/>
            <person name="Plett K.L."/>
            <person name="Tsai I.J."/>
            <person name="Slot J."/>
            <person name="Sipos G."/>
            <person name="Plett J."/>
            <person name="Nagy L.G."/>
            <person name="Grigoriev I.V."/>
        </authorList>
    </citation>
    <scope>NUCLEOTIDE SEQUENCE</scope>
    <source>
        <strain evidence="2">FPL87.14</strain>
    </source>
</reference>
<protein>
    <submittedName>
        <fullName evidence="2">Uncharacterized protein</fullName>
    </submittedName>
</protein>
<gene>
    <name evidence="2" type="ORF">EV421DRAFT_1739922</name>
</gene>
<accession>A0AA39J494</accession>
<evidence type="ECO:0000256" key="1">
    <source>
        <dbReference type="SAM" id="Phobius"/>
    </source>
</evidence>
<keyword evidence="3" id="KW-1185">Reference proteome</keyword>
<dbReference type="EMBL" id="JAUEPT010000059">
    <property type="protein sequence ID" value="KAK0435861.1"/>
    <property type="molecule type" value="Genomic_DNA"/>
</dbReference>
<keyword evidence="1" id="KW-0472">Membrane</keyword>
<keyword evidence="1" id="KW-0812">Transmembrane</keyword>
<organism evidence="2 3">
    <name type="scientific">Armillaria borealis</name>
    <dbReference type="NCBI Taxonomy" id="47425"/>
    <lineage>
        <taxon>Eukaryota</taxon>
        <taxon>Fungi</taxon>
        <taxon>Dikarya</taxon>
        <taxon>Basidiomycota</taxon>
        <taxon>Agaricomycotina</taxon>
        <taxon>Agaricomycetes</taxon>
        <taxon>Agaricomycetidae</taxon>
        <taxon>Agaricales</taxon>
        <taxon>Marasmiineae</taxon>
        <taxon>Physalacriaceae</taxon>
        <taxon>Armillaria</taxon>
    </lineage>
</organism>
<name>A0AA39J494_9AGAR</name>
<evidence type="ECO:0000313" key="3">
    <source>
        <dbReference type="Proteomes" id="UP001175226"/>
    </source>
</evidence>
<evidence type="ECO:0000313" key="2">
    <source>
        <dbReference type="EMBL" id="KAK0435861.1"/>
    </source>
</evidence>
<comment type="caution">
    <text evidence="2">The sequence shown here is derived from an EMBL/GenBank/DDBJ whole genome shotgun (WGS) entry which is preliminary data.</text>
</comment>